<organism evidence="2 3">
    <name type="scientific">Leptospirillum ferriphilum YSK</name>
    <dbReference type="NCBI Taxonomy" id="1441628"/>
    <lineage>
        <taxon>Bacteria</taxon>
        <taxon>Pseudomonadati</taxon>
        <taxon>Nitrospirota</taxon>
        <taxon>Nitrospiria</taxon>
        <taxon>Nitrospirales</taxon>
        <taxon>Nitrospiraceae</taxon>
        <taxon>Leptospirillum</taxon>
    </lineage>
</organism>
<dbReference type="Proteomes" id="UP000027059">
    <property type="component" value="Chromosome"/>
</dbReference>
<proteinExistence type="predicted"/>
<gene>
    <name evidence="2" type="ORF">Y981_10350</name>
</gene>
<evidence type="ECO:0000256" key="1">
    <source>
        <dbReference type="SAM" id="MobiDB-lite"/>
    </source>
</evidence>
<dbReference type="HOGENOM" id="CLU_2494086_0_0_0"/>
<dbReference type="AlphaFoldDB" id="A0A059XXT3"/>
<name>A0A059XXT3_9BACT</name>
<evidence type="ECO:0000313" key="3">
    <source>
        <dbReference type="Proteomes" id="UP000027059"/>
    </source>
</evidence>
<keyword evidence="3" id="KW-1185">Reference proteome</keyword>
<accession>A0A059XXT3</accession>
<feature type="compositionally biased region" description="Basic and acidic residues" evidence="1">
    <location>
        <begin position="9"/>
        <end position="20"/>
    </location>
</feature>
<dbReference type="KEGG" id="lfp:Y981_10350"/>
<protein>
    <submittedName>
        <fullName evidence="2">Uncharacterized protein</fullName>
    </submittedName>
</protein>
<dbReference type="EMBL" id="CP007243">
    <property type="protein sequence ID" value="AIA31920.1"/>
    <property type="molecule type" value="Genomic_DNA"/>
</dbReference>
<evidence type="ECO:0000313" key="2">
    <source>
        <dbReference type="EMBL" id="AIA31920.1"/>
    </source>
</evidence>
<reference evidence="3" key="1">
    <citation type="submission" date="2014-02" db="EMBL/GenBank/DDBJ databases">
        <title>Complete genome sequence and comparative genomic analysis of the nitrogen-fixing bacterium Leptospirillum ferriphilum YSK.</title>
        <authorList>
            <person name="Guo X."/>
            <person name="Yin H."/>
            <person name="Liang Y."/>
            <person name="Hu Q."/>
            <person name="Ma L."/>
            <person name="Xiao Y."/>
            <person name="Zhang X."/>
            <person name="Qiu G."/>
            <person name="Liu X."/>
        </authorList>
    </citation>
    <scope>NUCLEOTIDE SEQUENCE [LARGE SCALE GENOMIC DNA]</scope>
    <source>
        <strain evidence="3">YSK</strain>
    </source>
</reference>
<reference evidence="2 3" key="2">
    <citation type="journal article" date="2015" name="Biomed. Res. Int.">
        <title>Effects of Arsenite Resistance on the Growth and Functional Gene Expression of Leptospirillum ferriphilum and Acidithiobacillus thiooxidans in Pure Culture and Coculture.</title>
        <authorList>
            <person name="Jiang H."/>
            <person name="Liang Y."/>
            <person name="Yin H."/>
            <person name="Xiao Y."/>
            <person name="Guo X."/>
            <person name="Xu Y."/>
            <person name="Hu Q."/>
            <person name="Liu H."/>
            <person name="Liu X."/>
        </authorList>
    </citation>
    <scope>NUCLEOTIDE SEQUENCE [LARGE SCALE GENOMIC DNA]</scope>
    <source>
        <strain evidence="2 3">YSK</strain>
    </source>
</reference>
<sequence length="86" mass="9844">MSRRGFRRGRLESVGHRTDTSRAGTLPSRKAVFSLFSGEWVPAVERSFEKDRGGILLPEREREKIHSVSPVFGNQGVQYRPEREIC</sequence>
<feature type="region of interest" description="Disordered" evidence="1">
    <location>
        <begin position="1"/>
        <end position="25"/>
    </location>
</feature>